<dbReference type="RefSeq" id="XP_065825836.1">
    <property type="nucleotide sequence ID" value="XM_065969764.1"/>
</dbReference>
<dbReference type="Gene3D" id="3.40.50.720">
    <property type="entry name" value="NAD(P)-binding Rossmann-like Domain"/>
    <property type="match status" value="1"/>
</dbReference>
<evidence type="ECO:0000259" key="3">
    <source>
        <dbReference type="Pfam" id="PF01370"/>
    </source>
</evidence>
<comment type="similarity">
    <text evidence="2">Belongs to the NAD(P)-dependent epimerase/dehydratase family. Dihydroflavonol-4-reductase subfamily.</text>
</comment>
<dbReference type="InterPro" id="IPR001509">
    <property type="entry name" value="Epimerase_deHydtase"/>
</dbReference>
<dbReference type="Proteomes" id="UP000078595">
    <property type="component" value="Chromosome 11"/>
</dbReference>
<gene>
    <name evidence="4" type="ORF">I303_108119</name>
</gene>
<evidence type="ECO:0000313" key="5">
    <source>
        <dbReference type="Proteomes" id="UP000078595"/>
    </source>
</evidence>
<dbReference type="PANTHER" id="PTHR10366">
    <property type="entry name" value="NAD DEPENDENT EPIMERASE/DEHYDRATASE"/>
    <property type="match status" value="1"/>
</dbReference>
<reference evidence="4" key="2">
    <citation type="submission" date="2024-02" db="EMBL/GenBank/DDBJ databases">
        <title>Comparative genomics of Cryptococcus and Kwoniella reveals pathogenesis evolution and contrasting modes of karyotype evolution via chromosome fusion or intercentromeric recombination.</title>
        <authorList>
            <person name="Coelho M.A."/>
            <person name="David-Palma M."/>
            <person name="Shea T."/>
            <person name="Bowers K."/>
            <person name="McGinley-Smith S."/>
            <person name="Mohammad A.W."/>
            <person name="Gnirke A."/>
            <person name="Yurkov A.M."/>
            <person name="Nowrousian M."/>
            <person name="Sun S."/>
            <person name="Cuomo C.A."/>
            <person name="Heitman J."/>
        </authorList>
    </citation>
    <scope>NUCLEOTIDE SEQUENCE</scope>
    <source>
        <strain evidence="4">CBS 10117</strain>
    </source>
</reference>
<dbReference type="GeneID" id="28971253"/>
<dbReference type="AlphaFoldDB" id="A0AAJ8KXC3"/>
<organism evidence="4 5">
    <name type="scientific">Kwoniella dejecticola CBS 10117</name>
    <dbReference type="NCBI Taxonomy" id="1296121"/>
    <lineage>
        <taxon>Eukaryota</taxon>
        <taxon>Fungi</taxon>
        <taxon>Dikarya</taxon>
        <taxon>Basidiomycota</taxon>
        <taxon>Agaricomycotina</taxon>
        <taxon>Tremellomycetes</taxon>
        <taxon>Tremellales</taxon>
        <taxon>Cryptococcaceae</taxon>
        <taxon>Kwoniella</taxon>
    </lineage>
</organism>
<dbReference type="GO" id="GO:0016616">
    <property type="term" value="F:oxidoreductase activity, acting on the CH-OH group of donors, NAD or NADP as acceptor"/>
    <property type="evidence" value="ECO:0007669"/>
    <property type="project" value="TreeGrafter"/>
</dbReference>
<accession>A0AAJ8KXC3</accession>
<dbReference type="Pfam" id="PF01370">
    <property type="entry name" value="Epimerase"/>
    <property type="match status" value="1"/>
</dbReference>
<dbReference type="KEGG" id="kdj:28971253"/>
<dbReference type="SUPFAM" id="SSF51735">
    <property type="entry name" value="NAD(P)-binding Rossmann-fold domains"/>
    <property type="match status" value="1"/>
</dbReference>
<dbReference type="InterPro" id="IPR036291">
    <property type="entry name" value="NAD(P)-bd_dom_sf"/>
</dbReference>
<dbReference type="InterPro" id="IPR050425">
    <property type="entry name" value="NAD(P)_dehydrat-like"/>
</dbReference>
<protein>
    <recommendedName>
        <fullName evidence="3">NAD-dependent epimerase/dehydratase domain-containing protein</fullName>
    </recommendedName>
</protein>
<evidence type="ECO:0000313" key="4">
    <source>
        <dbReference type="EMBL" id="WWC65501.1"/>
    </source>
</evidence>
<evidence type="ECO:0000256" key="2">
    <source>
        <dbReference type="ARBA" id="ARBA00023445"/>
    </source>
</evidence>
<feature type="domain" description="NAD-dependent epimerase/dehydratase" evidence="3">
    <location>
        <begin position="10"/>
        <end position="264"/>
    </location>
</feature>
<keyword evidence="5" id="KW-1185">Reference proteome</keyword>
<reference evidence="4" key="1">
    <citation type="submission" date="2013-07" db="EMBL/GenBank/DDBJ databases">
        <authorList>
            <consortium name="The Broad Institute Genome Sequencing Platform"/>
            <person name="Cuomo C."/>
            <person name="Litvintseva A."/>
            <person name="Chen Y."/>
            <person name="Heitman J."/>
            <person name="Sun S."/>
            <person name="Springer D."/>
            <person name="Dromer F."/>
            <person name="Young S.K."/>
            <person name="Zeng Q."/>
            <person name="Gargeya S."/>
            <person name="Fitzgerald M."/>
            <person name="Abouelleil A."/>
            <person name="Alvarado L."/>
            <person name="Berlin A.M."/>
            <person name="Chapman S.B."/>
            <person name="Dewar J."/>
            <person name="Goldberg J."/>
            <person name="Griggs A."/>
            <person name="Gujja S."/>
            <person name="Hansen M."/>
            <person name="Howarth C."/>
            <person name="Imamovic A."/>
            <person name="Larimer J."/>
            <person name="McCowan C."/>
            <person name="Murphy C."/>
            <person name="Pearson M."/>
            <person name="Priest M."/>
            <person name="Roberts A."/>
            <person name="Saif S."/>
            <person name="Shea T."/>
            <person name="Sykes S."/>
            <person name="Wortman J."/>
            <person name="Nusbaum C."/>
            <person name="Birren B."/>
        </authorList>
    </citation>
    <scope>NUCLEOTIDE SEQUENCE</scope>
    <source>
        <strain evidence="4">CBS 10117</strain>
    </source>
</reference>
<keyword evidence="1" id="KW-0560">Oxidoreductase</keyword>
<evidence type="ECO:0000256" key="1">
    <source>
        <dbReference type="ARBA" id="ARBA00023002"/>
    </source>
</evidence>
<dbReference type="EMBL" id="CP144540">
    <property type="protein sequence ID" value="WWC65501.1"/>
    <property type="molecule type" value="Genomic_DNA"/>
</dbReference>
<sequence length="347" mass="37703">MPAVQPGSTILVTGASGYIAAHITREFLENGYNVRGTVRDDAKGQYLADLFKDLKGDFSYVIVREISEEGAFDEAVKGVDGVCHVASPVTFVVKHLDDVAIPAVNGTVGVLKSIKKNAPGCKRVVYTASSGTINGPGGPPTRYNEEDWNEVDLIRCEKEGSEAPGDSKYRASKVLAERAYWDFLKNEQVSFDGVTIHPPMVYGPIIHQCDDPAKLNHSVGNRIYPYVAGRMKQSDLPESGSNFVDVRDVALAEFRAMTTPEAGGNRFCVSAGPYSGNDVCLVLNREFSQLENVPKANTAPGYREELAKTSNVVDGSKATKILGIKYRTIEETVSDTASSLIKRFNIQ</sequence>
<proteinExistence type="inferred from homology"/>
<name>A0AAJ8KXC3_9TREE</name>
<dbReference type="PANTHER" id="PTHR10366:SF564">
    <property type="entry name" value="STEROL-4-ALPHA-CARBOXYLATE 3-DEHYDROGENASE, DECARBOXYLATING"/>
    <property type="match status" value="1"/>
</dbReference>